<evidence type="ECO:0000259" key="7">
    <source>
        <dbReference type="PROSITE" id="PS51900"/>
    </source>
</evidence>
<evidence type="ECO:0000256" key="3">
    <source>
        <dbReference type="ARBA" id="ARBA00023172"/>
    </source>
</evidence>
<keyword evidence="9" id="KW-1185">Reference proteome</keyword>
<dbReference type="OrthoDB" id="9815875at2"/>
<dbReference type="GO" id="GO:0006310">
    <property type="term" value="P:DNA recombination"/>
    <property type="evidence" value="ECO:0007669"/>
    <property type="project" value="UniProtKB-KW"/>
</dbReference>
<dbReference type="InterPro" id="IPR013762">
    <property type="entry name" value="Integrase-like_cat_sf"/>
</dbReference>
<keyword evidence="3" id="KW-0233">DNA recombination</keyword>
<dbReference type="InterPro" id="IPR002104">
    <property type="entry name" value="Integrase_catalytic"/>
</dbReference>
<dbReference type="InterPro" id="IPR011010">
    <property type="entry name" value="DNA_brk_join_enz"/>
</dbReference>
<evidence type="ECO:0000256" key="2">
    <source>
        <dbReference type="ARBA" id="ARBA00023125"/>
    </source>
</evidence>
<dbReference type="PANTHER" id="PTHR34605:SF3">
    <property type="entry name" value="P CELL-TYPE AGGLUTINATION PROTEIN MAP4-LIKE-RELATED"/>
    <property type="match status" value="1"/>
</dbReference>
<keyword evidence="2 4" id="KW-0238">DNA-binding</keyword>
<dbReference type="GO" id="GO:0015074">
    <property type="term" value="P:DNA integration"/>
    <property type="evidence" value="ECO:0007669"/>
    <property type="project" value="UniProtKB-KW"/>
</dbReference>
<reference evidence="9" key="1">
    <citation type="submission" date="2016-10" db="EMBL/GenBank/DDBJ databases">
        <authorList>
            <person name="Varghese N."/>
            <person name="Submissions S."/>
        </authorList>
    </citation>
    <scope>NUCLEOTIDE SEQUENCE [LARGE SCALE GENOMIC DNA]</scope>
    <source>
        <strain evidence="9">CGMCC 1.8975</strain>
    </source>
</reference>
<sequence length="350" mass="38170">MSKPLRNVPAVTARSGVATNLARASSKVTGFLETGLRGAANTERAYKSDLNSYAEFCTLHGFTAVPAEVTTLTEYVAYLASEKPAPDAGGGRERKKGQQPLTGPHALATIRRHLAAIRKAHQLSGHPMPATVDALNIVMEGIARTLGKRQDQALAFTVEELKQAIRRIDLETTAGLRDRALLLVGFAGAFRRSELVDINIEQLEFTERALLVHLAKSKTNQYGAVEDKAIFYAPNADFCPVRCLRAWLNLLGRTTGPLFVKIPRATPGQMAAPSDKRLSDISINKLVQKRLGPDYSAHSLRVSFVTVAVLNGQSHKAIKNQTKQKTDAMIERYTQLNNVISYNAAQSLGL</sequence>
<evidence type="ECO:0000256" key="5">
    <source>
        <dbReference type="SAM" id="MobiDB-lite"/>
    </source>
</evidence>
<dbReference type="SUPFAM" id="SSF56349">
    <property type="entry name" value="DNA breaking-rejoining enzymes"/>
    <property type="match status" value="1"/>
</dbReference>
<evidence type="ECO:0000259" key="6">
    <source>
        <dbReference type="PROSITE" id="PS51898"/>
    </source>
</evidence>
<evidence type="ECO:0000313" key="9">
    <source>
        <dbReference type="Proteomes" id="UP000199249"/>
    </source>
</evidence>
<proteinExistence type="predicted"/>
<evidence type="ECO:0000256" key="4">
    <source>
        <dbReference type="PROSITE-ProRule" id="PRU01248"/>
    </source>
</evidence>
<organism evidence="8 9">
    <name type="scientific">Hymenobacter psychrophilus</name>
    <dbReference type="NCBI Taxonomy" id="651662"/>
    <lineage>
        <taxon>Bacteria</taxon>
        <taxon>Pseudomonadati</taxon>
        <taxon>Bacteroidota</taxon>
        <taxon>Cytophagia</taxon>
        <taxon>Cytophagales</taxon>
        <taxon>Hymenobacteraceae</taxon>
        <taxon>Hymenobacter</taxon>
    </lineage>
</organism>
<keyword evidence="1" id="KW-0229">DNA integration</keyword>
<feature type="domain" description="Tyr recombinase" evidence="6">
    <location>
        <begin position="151"/>
        <end position="346"/>
    </location>
</feature>
<dbReference type="EMBL" id="FNOV01000015">
    <property type="protein sequence ID" value="SDY83631.1"/>
    <property type="molecule type" value="Genomic_DNA"/>
</dbReference>
<protein>
    <submittedName>
        <fullName evidence="8">Site-specific recombinase XerD</fullName>
    </submittedName>
</protein>
<accession>A0A1H3N3T8</accession>
<dbReference type="PROSITE" id="PS51898">
    <property type="entry name" value="TYR_RECOMBINASE"/>
    <property type="match status" value="1"/>
</dbReference>
<dbReference type="InterPro" id="IPR052925">
    <property type="entry name" value="Phage_Integrase-like_Recomb"/>
</dbReference>
<evidence type="ECO:0000256" key="1">
    <source>
        <dbReference type="ARBA" id="ARBA00022908"/>
    </source>
</evidence>
<dbReference type="GO" id="GO:0003677">
    <property type="term" value="F:DNA binding"/>
    <property type="evidence" value="ECO:0007669"/>
    <property type="project" value="UniProtKB-UniRule"/>
</dbReference>
<evidence type="ECO:0000313" key="8">
    <source>
        <dbReference type="EMBL" id="SDY83631.1"/>
    </source>
</evidence>
<dbReference type="Proteomes" id="UP000199249">
    <property type="component" value="Unassembled WGS sequence"/>
</dbReference>
<dbReference type="STRING" id="651662.SAMN04488069_11530"/>
<gene>
    <name evidence="8" type="ORF">SAMN04488069_11530</name>
</gene>
<dbReference type="CDD" id="cd00799">
    <property type="entry name" value="INT_Cre_C"/>
    <property type="match status" value="1"/>
</dbReference>
<feature type="region of interest" description="Disordered" evidence="5">
    <location>
        <begin position="83"/>
        <end position="102"/>
    </location>
</feature>
<dbReference type="PROSITE" id="PS51900">
    <property type="entry name" value="CB"/>
    <property type="match status" value="1"/>
</dbReference>
<dbReference type="Gene3D" id="1.10.443.10">
    <property type="entry name" value="Intergrase catalytic core"/>
    <property type="match status" value="1"/>
</dbReference>
<name>A0A1H3N3T8_9BACT</name>
<dbReference type="InterPro" id="IPR010998">
    <property type="entry name" value="Integrase_recombinase_N"/>
</dbReference>
<dbReference type="Gene3D" id="1.10.150.130">
    <property type="match status" value="1"/>
</dbReference>
<feature type="domain" description="Core-binding (CB)" evidence="7">
    <location>
        <begin position="26"/>
        <end position="125"/>
    </location>
</feature>
<dbReference type="RefSeq" id="WP_092743169.1">
    <property type="nucleotide sequence ID" value="NZ_FNOV01000015.1"/>
</dbReference>
<dbReference type="InterPro" id="IPR044068">
    <property type="entry name" value="CB"/>
</dbReference>
<dbReference type="PANTHER" id="PTHR34605">
    <property type="entry name" value="PHAGE_INTEGRASE DOMAIN-CONTAINING PROTEIN"/>
    <property type="match status" value="1"/>
</dbReference>
<dbReference type="AlphaFoldDB" id="A0A1H3N3T8"/>
<dbReference type="Pfam" id="PF00589">
    <property type="entry name" value="Phage_integrase"/>
    <property type="match status" value="1"/>
</dbReference>
<dbReference type="SUPFAM" id="SSF47823">
    <property type="entry name" value="lambda integrase-like, N-terminal domain"/>
    <property type="match status" value="1"/>
</dbReference>